<organism evidence="3 4">
    <name type="scientific">Seohaeicola nanhaiensis</name>
    <dbReference type="NCBI Taxonomy" id="1387282"/>
    <lineage>
        <taxon>Bacteria</taxon>
        <taxon>Pseudomonadati</taxon>
        <taxon>Pseudomonadota</taxon>
        <taxon>Alphaproteobacteria</taxon>
        <taxon>Rhodobacterales</taxon>
        <taxon>Roseobacteraceae</taxon>
        <taxon>Seohaeicola</taxon>
    </lineage>
</organism>
<name>A0ABV9KG70_9RHOB</name>
<evidence type="ECO:0000313" key="3">
    <source>
        <dbReference type="EMBL" id="MFC4668631.1"/>
    </source>
</evidence>
<feature type="compositionally biased region" description="Low complexity" evidence="1">
    <location>
        <begin position="49"/>
        <end position="77"/>
    </location>
</feature>
<dbReference type="InterPro" id="IPR008160">
    <property type="entry name" value="Collagen"/>
</dbReference>
<proteinExistence type="predicted"/>
<accession>A0ABV9KG70</accession>
<evidence type="ECO:0000313" key="4">
    <source>
        <dbReference type="Proteomes" id="UP001595973"/>
    </source>
</evidence>
<feature type="transmembrane region" description="Helical" evidence="2">
    <location>
        <begin position="6"/>
        <end position="24"/>
    </location>
</feature>
<dbReference type="EMBL" id="JBHSGI010000005">
    <property type="protein sequence ID" value="MFC4668631.1"/>
    <property type="molecule type" value="Genomic_DNA"/>
</dbReference>
<keyword evidence="4" id="KW-1185">Reference proteome</keyword>
<dbReference type="Pfam" id="PF01391">
    <property type="entry name" value="Collagen"/>
    <property type="match status" value="1"/>
</dbReference>
<keyword evidence="2" id="KW-0812">Transmembrane</keyword>
<evidence type="ECO:0008006" key="5">
    <source>
        <dbReference type="Google" id="ProtNLM"/>
    </source>
</evidence>
<evidence type="ECO:0000256" key="2">
    <source>
        <dbReference type="SAM" id="Phobius"/>
    </source>
</evidence>
<sequence length="157" mass="14705">MSTAQTAAIGGLCGAGVVVLAMLLSGMMTGPEGPAGAAGSAGVAGVPGEVGPAGPAGPAGEAGPQGVAGEPGAQGPEGPAGPQGPAGTGDLGPGVVLLARSAEGCPSGWSPSGRVVLNTSSEYELTGEQTRSNPGIFTAATQGFANVNYFLCTQGGQ</sequence>
<keyword evidence="2" id="KW-1133">Transmembrane helix</keyword>
<keyword evidence="2" id="KW-0472">Membrane</keyword>
<dbReference type="Proteomes" id="UP001595973">
    <property type="component" value="Unassembled WGS sequence"/>
</dbReference>
<gene>
    <name evidence="3" type="ORF">ACFO5X_08710</name>
</gene>
<feature type="region of interest" description="Disordered" evidence="1">
    <location>
        <begin position="49"/>
        <end position="93"/>
    </location>
</feature>
<evidence type="ECO:0000256" key="1">
    <source>
        <dbReference type="SAM" id="MobiDB-lite"/>
    </source>
</evidence>
<dbReference type="RefSeq" id="WP_380716954.1">
    <property type="nucleotide sequence ID" value="NZ_JBHSGI010000005.1"/>
</dbReference>
<comment type="caution">
    <text evidence="3">The sequence shown here is derived from an EMBL/GenBank/DDBJ whole genome shotgun (WGS) entry which is preliminary data.</text>
</comment>
<protein>
    <recommendedName>
        <fullName evidence="5">Collagen-like protein</fullName>
    </recommendedName>
</protein>
<reference evidence="4" key="1">
    <citation type="journal article" date="2019" name="Int. J. Syst. Evol. Microbiol.">
        <title>The Global Catalogue of Microorganisms (GCM) 10K type strain sequencing project: providing services to taxonomists for standard genome sequencing and annotation.</title>
        <authorList>
            <consortium name="The Broad Institute Genomics Platform"/>
            <consortium name="The Broad Institute Genome Sequencing Center for Infectious Disease"/>
            <person name="Wu L."/>
            <person name="Ma J."/>
        </authorList>
    </citation>
    <scope>NUCLEOTIDE SEQUENCE [LARGE SCALE GENOMIC DNA]</scope>
    <source>
        <strain evidence="4">CGMCC 4.7283</strain>
    </source>
</reference>